<accession>A0A315WBQ7</accession>
<dbReference type="SUPFAM" id="SSF47370">
    <property type="entry name" value="Bromodomain"/>
    <property type="match status" value="1"/>
</dbReference>
<dbReference type="GO" id="GO:0003677">
    <property type="term" value="F:DNA binding"/>
    <property type="evidence" value="ECO:0007669"/>
    <property type="project" value="InterPro"/>
</dbReference>
<dbReference type="SMART" id="SM00297">
    <property type="entry name" value="BROMO"/>
    <property type="match status" value="1"/>
</dbReference>
<dbReference type="InterPro" id="IPR000770">
    <property type="entry name" value="SAND_dom"/>
</dbReference>
<dbReference type="PANTHER" id="PTHR46386">
    <property type="entry name" value="NUCLEAR BODY PROTEIN SP140"/>
    <property type="match status" value="1"/>
</dbReference>
<evidence type="ECO:0000256" key="7">
    <source>
        <dbReference type="PROSITE-ProRule" id="PRU00146"/>
    </source>
</evidence>
<dbReference type="SUPFAM" id="SSF57903">
    <property type="entry name" value="FYVE/PHD zinc finger"/>
    <property type="match status" value="1"/>
</dbReference>
<feature type="domain" description="PHD-type" evidence="10">
    <location>
        <begin position="459"/>
        <end position="511"/>
    </location>
</feature>
<dbReference type="GO" id="GO:0008270">
    <property type="term" value="F:zinc ion binding"/>
    <property type="evidence" value="ECO:0007669"/>
    <property type="project" value="UniProtKB-KW"/>
</dbReference>
<dbReference type="SMART" id="SM00258">
    <property type="entry name" value="SAND"/>
    <property type="match status" value="2"/>
</dbReference>
<dbReference type="Pfam" id="PF00628">
    <property type="entry name" value="PHD"/>
    <property type="match status" value="1"/>
</dbReference>
<dbReference type="PROSITE" id="PS51414">
    <property type="entry name" value="HSR"/>
    <property type="match status" value="1"/>
</dbReference>
<evidence type="ECO:0000256" key="4">
    <source>
        <dbReference type="ARBA" id="ARBA00022833"/>
    </source>
</evidence>
<feature type="compositionally biased region" description="Acidic residues" evidence="8">
    <location>
        <begin position="342"/>
        <end position="351"/>
    </location>
</feature>
<feature type="compositionally biased region" description="Acidic residues" evidence="8">
    <location>
        <begin position="325"/>
        <end position="335"/>
    </location>
</feature>
<dbReference type="InterPro" id="IPR011011">
    <property type="entry name" value="Znf_FYVE_PHD"/>
</dbReference>
<evidence type="ECO:0000313" key="13">
    <source>
        <dbReference type="EMBL" id="PWA33185.1"/>
    </source>
</evidence>
<dbReference type="Gene3D" id="1.20.920.10">
    <property type="entry name" value="Bromodomain-like"/>
    <property type="match status" value="1"/>
</dbReference>
<dbReference type="Pfam" id="PF00439">
    <property type="entry name" value="Bromodomain"/>
    <property type="match status" value="1"/>
</dbReference>
<dbReference type="GO" id="GO:0000981">
    <property type="term" value="F:DNA-binding transcription factor activity, RNA polymerase II-specific"/>
    <property type="evidence" value="ECO:0007669"/>
    <property type="project" value="TreeGrafter"/>
</dbReference>
<dbReference type="SMART" id="SM00249">
    <property type="entry name" value="PHD"/>
    <property type="match status" value="1"/>
</dbReference>
<feature type="domain" description="Bromo" evidence="9">
    <location>
        <begin position="559"/>
        <end position="617"/>
    </location>
</feature>
<evidence type="ECO:0000256" key="1">
    <source>
        <dbReference type="ARBA" id="ARBA00022553"/>
    </source>
</evidence>
<dbReference type="GO" id="GO:0005634">
    <property type="term" value="C:nucleus"/>
    <property type="evidence" value="ECO:0007669"/>
    <property type="project" value="InterPro"/>
</dbReference>
<organism evidence="13 14">
    <name type="scientific">Gambusia affinis</name>
    <name type="common">Western mosquitofish</name>
    <name type="synonym">Heterandria affinis</name>
    <dbReference type="NCBI Taxonomy" id="33528"/>
    <lineage>
        <taxon>Eukaryota</taxon>
        <taxon>Metazoa</taxon>
        <taxon>Chordata</taxon>
        <taxon>Craniata</taxon>
        <taxon>Vertebrata</taxon>
        <taxon>Euteleostomi</taxon>
        <taxon>Actinopterygii</taxon>
        <taxon>Neopterygii</taxon>
        <taxon>Teleostei</taxon>
        <taxon>Neoteleostei</taxon>
        <taxon>Acanthomorphata</taxon>
        <taxon>Ovalentaria</taxon>
        <taxon>Atherinomorphae</taxon>
        <taxon>Cyprinodontiformes</taxon>
        <taxon>Poeciliidae</taxon>
        <taxon>Poeciliinae</taxon>
        <taxon>Gambusia</taxon>
    </lineage>
</organism>
<dbReference type="InterPro" id="IPR001487">
    <property type="entry name" value="Bromodomain"/>
</dbReference>
<keyword evidence="14" id="KW-1185">Reference proteome</keyword>
<gene>
    <name evidence="13" type="ORF">CCH79_00013660</name>
</gene>
<dbReference type="CDD" id="cd04369">
    <property type="entry name" value="Bromodomain"/>
    <property type="match status" value="1"/>
</dbReference>
<evidence type="ECO:0000256" key="3">
    <source>
        <dbReference type="ARBA" id="ARBA00022771"/>
    </source>
</evidence>
<dbReference type="Gene3D" id="3.10.390.10">
    <property type="entry name" value="SAND domain-like"/>
    <property type="match status" value="2"/>
</dbReference>
<name>A0A315WBQ7_GAMAF</name>
<dbReference type="PROSITE" id="PS50864">
    <property type="entry name" value="SAND"/>
    <property type="match status" value="2"/>
</dbReference>
<keyword evidence="5 6" id="KW-0103">Bromodomain</keyword>
<feature type="domain" description="HSR" evidence="12">
    <location>
        <begin position="1"/>
        <end position="109"/>
    </location>
</feature>
<feature type="compositionally biased region" description="Polar residues" evidence="8">
    <location>
        <begin position="161"/>
        <end position="170"/>
    </location>
</feature>
<dbReference type="Proteomes" id="UP000250572">
    <property type="component" value="Unassembled WGS sequence"/>
</dbReference>
<dbReference type="Gene3D" id="3.30.40.10">
    <property type="entry name" value="Zinc/RING finger domain, C3HC4 (zinc finger)"/>
    <property type="match status" value="1"/>
</dbReference>
<comment type="caution">
    <text evidence="13">The sequence shown here is derived from an EMBL/GenBank/DDBJ whole genome shotgun (WGS) entry which is preliminary data.</text>
</comment>
<evidence type="ECO:0008006" key="15">
    <source>
        <dbReference type="Google" id="ProtNLM"/>
    </source>
</evidence>
<dbReference type="InterPro" id="IPR019787">
    <property type="entry name" value="Znf_PHD-finger"/>
</dbReference>
<keyword evidence="1" id="KW-0597">Phosphoprotein</keyword>
<dbReference type="InterPro" id="IPR013083">
    <property type="entry name" value="Znf_RING/FYVE/PHD"/>
</dbReference>
<evidence type="ECO:0000256" key="8">
    <source>
        <dbReference type="SAM" id="MobiDB-lite"/>
    </source>
</evidence>
<protein>
    <recommendedName>
        <fullName evidence="15">Nuclear body protein SP140-like protein</fullName>
    </recommendedName>
</protein>
<evidence type="ECO:0000256" key="6">
    <source>
        <dbReference type="PROSITE-ProRule" id="PRU00035"/>
    </source>
</evidence>
<keyword evidence="3 7" id="KW-0863">Zinc-finger</keyword>
<dbReference type="InterPro" id="IPR004865">
    <property type="entry name" value="HSR_dom"/>
</dbReference>
<keyword evidence="2" id="KW-0479">Metal-binding</keyword>
<dbReference type="STRING" id="33528.ENSGAFP00000014976"/>
<dbReference type="PRINTS" id="PR00503">
    <property type="entry name" value="BROMODOMAIN"/>
</dbReference>
<dbReference type="PANTHER" id="PTHR46386:SF1">
    <property type="entry name" value="NUCLEAR BODY PROTEIN SP140-LIKE PROTEIN"/>
    <property type="match status" value="1"/>
</dbReference>
<sequence>MDPLDFLDHNELLSFFHCRKTEMSCMENPQTFLNQLRDHNLIPEDKYKTTIRMRSKDKMRRAVYELLDWLEKENSEHIPLFWKCVFKDVIMSRYPILKLLHNSLMDGSFHFDPKLPERRETEESDERGSSKVSDGEEKETKTAKKKRKLRSGSSEGDDEQPGSSAKQTPASPRKGEAGEIWTWPLYKTQLPVTCGEVEGTLIRDKLAKGEKCIQVDKQRFTPSEFEKLAGKGSGKNWKLSIRCKDTPLGKLIKVCRNAVLELCNYLWSVMSDGHLKAAVYKRRIRQVKAKRQQREESSLFLTHSSTSVICQARKALFVASHSNTDEEGSEDEEEAQPLAEEASGEETEEQGEPTRVSPDHYKSMFRVTCGDLTGTLHKSRFASGKCGKSIRTEVSWMSPEEFVNTALNQTDASWRKDILYKGEPLSVLLEAKVLMMHSLLCKCKRCKPKPEDLDDDKNDDICCICKSEGEEDLVECDKCPRSFHQNCHLPHLGDTILEDDNQWFCTFCVFKLNKECWYPDEQRTEVVVSHPISKKKMLECQYLLLYLCSADEEQIFATNPSQYLENYCSVIKTPMWLDKIADKLQRNEYQTVGEFVSDVQLIFTNSATYNRNNPEYLDMGKHLQQLFDREFKKAFNIRD</sequence>
<dbReference type="EMBL" id="NHOQ01000074">
    <property type="protein sequence ID" value="PWA33185.1"/>
    <property type="molecule type" value="Genomic_DNA"/>
</dbReference>
<evidence type="ECO:0000256" key="5">
    <source>
        <dbReference type="ARBA" id="ARBA00023117"/>
    </source>
</evidence>
<evidence type="ECO:0000259" key="11">
    <source>
        <dbReference type="PROSITE" id="PS50864"/>
    </source>
</evidence>
<dbReference type="InterPro" id="IPR001965">
    <property type="entry name" value="Znf_PHD"/>
</dbReference>
<keyword evidence="4" id="KW-0862">Zinc</keyword>
<evidence type="ECO:0000259" key="9">
    <source>
        <dbReference type="PROSITE" id="PS50014"/>
    </source>
</evidence>
<evidence type="ECO:0000313" key="14">
    <source>
        <dbReference type="Proteomes" id="UP000250572"/>
    </source>
</evidence>
<dbReference type="InterPro" id="IPR043563">
    <property type="entry name" value="Sp110/Sp140/Sp140L-like"/>
</dbReference>
<evidence type="ECO:0000256" key="2">
    <source>
        <dbReference type="ARBA" id="ARBA00022723"/>
    </source>
</evidence>
<proteinExistence type="predicted"/>
<dbReference type="AlphaFoldDB" id="A0A315WBQ7"/>
<feature type="region of interest" description="Disordered" evidence="8">
    <location>
        <begin position="321"/>
        <end position="357"/>
    </location>
</feature>
<dbReference type="PROSITE" id="PS50014">
    <property type="entry name" value="BROMODOMAIN_2"/>
    <property type="match status" value="1"/>
</dbReference>
<dbReference type="SUPFAM" id="SSF63763">
    <property type="entry name" value="SAND domain-like"/>
    <property type="match status" value="2"/>
</dbReference>
<evidence type="ECO:0000259" key="12">
    <source>
        <dbReference type="PROSITE" id="PS51414"/>
    </source>
</evidence>
<evidence type="ECO:0000259" key="10">
    <source>
        <dbReference type="PROSITE" id="PS50016"/>
    </source>
</evidence>
<dbReference type="PROSITE" id="PS50016">
    <property type="entry name" value="ZF_PHD_2"/>
    <property type="match status" value="1"/>
</dbReference>
<feature type="region of interest" description="Disordered" evidence="8">
    <location>
        <begin position="113"/>
        <end position="175"/>
    </location>
</feature>
<dbReference type="InterPro" id="IPR010919">
    <property type="entry name" value="SAND-like_dom_sf"/>
</dbReference>
<dbReference type="Pfam" id="PF03172">
    <property type="entry name" value="HSR"/>
    <property type="match status" value="1"/>
</dbReference>
<feature type="domain" description="SAND" evidence="11">
    <location>
        <begin position="345"/>
        <end position="435"/>
    </location>
</feature>
<reference evidence="13 14" key="1">
    <citation type="journal article" date="2018" name="G3 (Bethesda)">
        <title>A High-Quality Reference Genome for the Invasive Mosquitofish Gambusia affinis Using a Chicago Library.</title>
        <authorList>
            <person name="Hoffberg S.L."/>
            <person name="Troendle N.J."/>
            <person name="Glenn T.C."/>
            <person name="Mahmud O."/>
            <person name="Louha S."/>
            <person name="Chalopin D."/>
            <person name="Bennetzen J.L."/>
            <person name="Mauricio R."/>
        </authorList>
    </citation>
    <scope>NUCLEOTIDE SEQUENCE [LARGE SCALE GENOMIC DNA]</scope>
    <source>
        <strain evidence="13">NE01/NJP1002.9</strain>
        <tissue evidence="13">Muscle</tissue>
    </source>
</reference>
<dbReference type="InterPro" id="IPR036427">
    <property type="entry name" value="Bromodomain-like_sf"/>
</dbReference>
<dbReference type="Pfam" id="PF01342">
    <property type="entry name" value="SAND"/>
    <property type="match status" value="2"/>
</dbReference>
<feature type="compositionally biased region" description="Basic and acidic residues" evidence="8">
    <location>
        <begin position="113"/>
        <end position="142"/>
    </location>
</feature>
<feature type="domain" description="SAND" evidence="11">
    <location>
        <begin position="180"/>
        <end position="253"/>
    </location>
</feature>